<organism evidence="2 3">
    <name type="scientific">Neobacillus rhizophilus</name>
    <dbReference type="NCBI Taxonomy" id="2833579"/>
    <lineage>
        <taxon>Bacteria</taxon>
        <taxon>Bacillati</taxon>
        <taxon>Bacillota</taxon>
        <taxon>Bacilli</taxon>
        <taxon>Bacillales</taxon>
        <taxon>Bacillaceae</taxon>
        <taxon>Neobacillus</taxon>
    </lineage>
</organism>
<dbReference type="AlphaFoldDB" id="A0A942U3L0"/>
<keyword evidence="3" id="KW-1185">Reference proteome</keyword>
<name>A0A942U3L0_9BACI</name>
<evidence type="ECO:0000313" key="3">
    <source>
        <dbReference type="Proteomes" id="UP000679749"/>
    </source>
</evidence>
<evidence type="ECO:0000313" key="2">
    <source>
        <dbReference type="EMBL" id="MBS4212153.1"/>
    </source>
</evidence>
<proteinExistence type="predicted"/>
<evidence type="ECO:0000259" key="1">
    <source>
        <dbReference type="Pfam" id="PF10026"/>
    </source>
</evidence>
<sequence>MGIIRTDQWLEKDFDRPIKICERLLPYFKGQKANEIYNQLQNFGMYRPSWKSRNNVSEMKEYNAWDRVEELFNIYIKKWSGPNIPIFLFPLNERGGLFIRRDERRKAGVSFPDKMFLFLSSYEDLKEVEALFVHEYHHVCRLRALNKDFKEYTLLDSLIIEGLAEYAVYKHCGKEYLANWCRMYTDREISYFWDRYIKKQLDISKNQKLHDELLYGGGRFPLLLGYAAGYNIIRKFYEKQNYSTKLSFTQPASKYLKENVDFSR</sequence>
<gene>
    <name evidence="2" type="ORF">KHA99_06735</name>
</gene>
<dbReference type="Pfam" id="PF10026">
    <property type="entry name" value="DUF2268"/>
    <property type="match status" value="1"/>
</dbReference>
<dbReference type="RefSeq" id="WP_213116619.1">
    <property type="nucleotide sequence ID" value="NZ_JAGYPF010000001.1"/>
</dbReference>
<dbReference type="InterPro" id="IPR018728">
    <property type="entry name" value="DUF2268"/>
</dbReference>
<protein>
    <submittedName>
        <fullName evidence="2">DUF2268 domain-containing protein</fullName>
    </submittedName>
</protein>
<dbReference type="EMBL" id="JAGYPF010000001">
    <property type="protein sequence ID" value="MBS4212153.1"/>
    <property type="molecule type" value="Genomic_DNA"/>
</dbReference>
<feature type="domain" description="DUF2268" evidence="1">
    <location>
        <begin position="65"/>
        <end position="254"/>
    </location>
</feature>
<accession>A0A942U3L0</accession>
<dbReference type="Proteomes" id="UP000679749">
    <property type="component" value="Unassembled WGS sequence"/>
</dbReference>
<comment type="caution">
    <text evidence="2">The sequence shown here is derived from an EMBL/GenBank/DDBJ whole genome shotgun (WGS) entry which is preliminary data.</text>
</comment>
<reference evidence="2" key="1">
    <citation type="submission" date="2021-05" db="EMBL/GenBank/DDBJ databases">
        <title>Novel Bacillus species.</title>
        <authorList>
            <person name="Liu G."/>
        </authorList>
    </citation>
    <scope>NUCLEOTIDE SEQUENCE</scope>
    <source>
        <strain evidence="2">FJAT-49825</strain>
    </source>
</reference>